<keyword evidence="11" id="KW-1185">Reference proteome</keyword>
<evidence type="ECO:0000256" key="2">
    <source>
        <dbReference type="ARBA" id="ARBA00009037"/>
    </source>
</evidence>
<keyword evidence="3 6" id="KW-0812">Transmembrane</keyword>
<dbReference type="Gene3D" id="2.40.160.110">
    <property type="match status" value="1"/>
</dbReference>
<dbReference type="Pfam" id="PF05827">
    <property type="entry name" value="VAS1_LD"/>
    <property type="match status" value="1"/>
</dbReference>
<dbReference type="Pfam" id="PF20520">
    <property type="entry name" value="Ac45-VOA1_TM"/>
    <property type="match status" value="1"/>
</dbReference>
<evidence type="ECO:0000256" key="4">
    <source>
        <dbReference type="ARBA" id="ARBA00022989"/>
    </source>
</evidence>
<organism evidence="10 11">
    <name type="scientific">Xiphophorus couchianus</name>
    <name type="common">Monterrey platyfish</name>
    <dbReference type="NCBI Taxonomy" id="32473"/>
    <lineage>
        <taxon>Eukaryota</taxon>
        <taxon>Metazoa</taxon>
        <taxon>Chordata</taxon>
        <taxon>Craniata</taxon>
        <taxon>Vertebrata</taxon>
        <taxon>Euteleostomi</taxon>
        <taxon>Actinopterygii</taxon>
        <taxon>Neopterygii</taxon>
        <taxon>Teleostei</taxon>
        <taxon>Neoteleostei</taxon>
        <taxon>Acanthomorphata</taxon>
        <taxon>Ovalentaria</taxon>
        <taxon>Atherinomorphae</taxon>
        <taxon>Cyprinodontiformes</taxon>
        <taxon>Poeciliidae</taxon>
        <taxon>Poeciliinae</taxon>
        <taxon>Xiphophorus</taxon>
    </lineage>
</organism>
<dbReference type="GO" id="GO:0001671">
    <property type="term" value="F:ATPase activator activity"/>
    <property type="evidence" value="ECO:0007669"/>
    <property type="project" value="TreeGrafter"/>
</dbReference>
<dbReference type="Ensembl" id="ENSXCOT00000022857.1">
    <property type="protein sequence ID" value="ENSXCOP00000022581.1"/>
    <property type="gene ID" value="ENSXCOG00000016876.1"/>
</dbReference>
<sequence length="432" mass="48146">MASSGTASLFLQRIPGSMSVFLAVFCVLITVQCDEQVPVIIWTSEGVSIPRQAPPTAGHIVGHQQLSSYLEKALNVGPRNLVLFLQDKMSIEDFTMYGGAFGNKQDGVFPNLEGALQASSSSLVLPAVSWPASNAVIGQLQDQLETSPLYMDPETLSQLRLNASSPALLVFRLPYGTGIMKSQSIPFTAIYTGLQPSRVSPPWDRERQQRVKERPGVYPPVEFKEDDKTCMMLWAKGLTVSILRNNHWEEHDLTPATFGEGVSPKLHGSDCDQSKSRWKRLNFSFVMSQRHYTVSARRWFTLDAVELEYDGTKATFNGSRNIYAPAEYSYRCKSVSSFRWPLLVPRSAKDPANQWRVSFDDFQIQGFSLSGSEFSYASDCAGFFSAGIWMGLLTSLLMVLVLTYGLHMIMQLLTMDRFDDPKSPGISVPQTE</sequence>
<evidence type="ECO:0000259" key="9">
    <source>
        <dbReference type="Pfam" id="PF20520"/>
    </source>
</evidence>
<evidence type="ECO:0000256" key="3">
    <source>
        <dbReference type="ARBA" id="ARBA00022692"/>
    </source>
</evidence>
<proteinExistence type="inferred from homology"/>
<dbReference type="FunFam" id="2.40.160.110:FF:000003">
    <property type="entry name" value="ATPase H+ transporting accessory protein 1"/>
    <property type="match status" value="1"/>
</dbReference>
<dbReference type="Proteomes" id="UP000261380">
    <property type="component" value="Unplaced"/>
</dbReference>
<dbReference type="GO" id="GO:0033176">
    <property type="term" value="C:proton-transporting V-type ATPase complex"/>
    <property type="evidence" value="ECO:0007669"/>
    <property type="project" value="TreeGrafter"/>
</dbReference>
<feature type="transmembrane region" description="Helical" evidence="6">
    <location>
        <begin position="383"/>
        <end position="406"/>
    </location>
</feature>
<name>A0A3B5MN50_9TELE</name>
<comment type="similarity">
    <text evidence="2">Belongs to the vacuolar ATPase subunit S1 family.</text>
</comment>
<dbReference type="GO" id="GO:0030641">
    <property type="term" value="P:regulation of cellular pH"/>
    <property type="evidence" value="ECO:0007669"/>
    <property type="project" value="TreeGrafter"/>
</dbReference>
<reference evidence="10" key="1">
    <citation type="submission" date="2025-08" db="UniProtKB">
        <authorList>
            <consortium name="Ensembl"/>
        </authorList>
    </citation>
    <scope>IDENTIFICATION</scope>
</reference>
<dbReference type="GO" id="GO:0098588">
    <property type="term" value="C:bounding membrane of organelle"/>
    <property type="evidence" value="ECO:0007669"/>
    <property type="project" value="UniProtKB-ARBA"/>
</dbReference>
<keyword evidence="5 6" id="KW-0472">Membrane</keyword>
<reference evidence="10" key="2">
    <citation type="submission" date="2025-09" db="UniProtKB">
        <authorList>
            <consortium name="Ensembl"/>
        </authorList>
    </citation>
    <scope>IDENTIFICATION</scope>
</reference>
<evidence type="ECO:0000259" key="8">
    <source>
        <dbReference type="Pfam" id="PF05827"/>
    </source>
</evidence>
<evidence type="ECO:0000256" key="5">
    <source>
        <dbReference type="ARBA" id="ARBA00023136"/>
    </source>
</evidence>
<evidence type="ECO:0000256" key="1">
    <source>
        <dbReference type="ARBA" id="ARBA00004167"/>
    </source>
</evidence>
<dbReference type="GO" id="GO:0012505">
    <property type="term" value="C:endomembrane system"/>
    <property type="evidence" value="ECO:0007669"/>
    <property type="project" value="UniProtKB-ARBA"/>
</dbReference>
<evidence type="ECO:0000313" key="11">
    <source>
        <dbReference type="Proteomes" id="UP000261380"/>
    </source>
</evidence>
<dbReference type="AlphaFoldDB" id="A0A3B5MN50"/>
<dbReference type="InterPro" id="IPR008388">
    <property type="entry name" value="Ac45_acc_su"/>
</dbReference>
<dbReference type="InterPro" id="IPR046755">
    <property type="entry name" value="VAS1_LD"/>
</dbReference>
<keyword evidence="4 6" id="KW-1133">Transmembrane helix</keyword>
<feature type="domain" description="V-type proton ATPase subunit S1/VOA1 transmembrane" evidence="9">
    <location>
        <begin position="382"/>
        <end position="420"/>
    </location>
</feature>
<dbReference type="PANTHER" id="PTHR12471">
    <property type="entry name" value="VACUOLAR ATP SYNTHASE SUBUNIT S1"/>
    <property type="match status" value="1"/>
</dbReference>
<dbReference type="PANTHER" id="PTHR12471:SF2">
    <property type="entry name" value="V-TYPE PROTON ATPASE SUBUNIT S1"/>
    <property type="match status" value="1"/>
</dbReference>
<comment type="subcellular location">
    <subcellularLocation>
        <location evidence="1">Membrane</location>
        <topology evidence="1">Single-pass membrane protein</topology>
    </subcellularLocation>
</comment>
<dbReference type="InterPro" id="IPR046756">
    <property type="entry name" value="VAS1/VOA1_TM"/>
</dbReference>
<evidence type="ECO:0000256" key="7">
    <source>
        <dbReference type="SAM" id="SignalP"/>
    </source>
</evidence>
<feature type="chain" id="PRO_5017315921" evidence="7">
    <location>
        <begin position="34"/>
        <end position="432"/>
    </location>
</feature>
<accession>A0A3B5MN50</accession>
<dbReference type="GeneTree" id="ENSGT00940000156650"/>
<keyword evidence="7" id="KW-0732">Signal</keyword>
<evidence type="ECO:0000256" key="6">
    <source>
        <dbReference type="SAM" id="Phobius"/>
    </source>
</evidence>
<dbReference type="GO" id="GO:0030659">
    <property type="term" value="C:cytoplasmic vesicle membrane"/>
    <property type="evidence" value="ECO:0007669"/>
    <property type="project" value="UniProtKB-ARBA"/>
</dbReference>
<protein>
    <submittedName>
        <fullName evidence="10">Uncharacterized protein</fullName>
    </submittedName>
</protein>
<feature type="domain" description="V-type proton ATPase subunit S1 luminal" evidence="8">
    <location>
        <begin position="228"/>
        <end position="367"/>
    </location>
</feature>
<evidence type="ECO:0000313" key="10">
    <source>
        <dbReference type="Ensembl" id="ENSXCOP00000022581.1"/>
    </source>
</evidence>
<feature type="signal peptide" evidence="7">
    <location>
        <begin position="1"/>
        <end position="33"/>
    </location>
</feature>